<dbReference type="RefSeq" id="WP_027704993.1">
    <property type="nucleotide sequence ID" value="NZ_AP018933.1"/>
</dbReference>
<accession>A0A348HI24</accession>
<sequence>MSHSVLHSLWPVLLEAMEARFCHLTERLPSGRCFRHDAVLSCLSGWASDTFNTVSGIPSTFEDVASITALYRHYRWPASWWLPEQASADARHWLTQQGWQYAESDMAMAREMSGLPVMSQRPGFRVYEVTTTADIQLFGSIMSTIFERDAPVEAAEVREVYSAMCPPEQGQAHWQLLIGVERDKPVATASLFIRDGIASINDIATHPAYRRQGIGTAMFEATLQRIHESGAAWCVLQASEAGQSLYARQGFSALGMIDTWNLSEGDERATGE</sequence>
<dbReference type="Proteomes" id="UP000267342">
    <property type="component" value="Chromosome"/>
</dbReference>
<gene>
    <name evidence="2" type="ORF">ZBT109_2546</name>
</gene>
<dbReference type="PANTHER" id="PTHR42791:SF1">
    <property type="entry name" value="N-ACETYLTRANSFERASE DOMAIN-CONTAINING PROTEIN"/>
    <property type="match status" value="1"/>
</dbReference>
<dbReference type="SUPFAM" id="SSF55729">
    <property type="entry name" value="Acyl-CoA N-acyltransferases (Nat)"/>
    <property type="match status" value="1"/>
</dbReference>
<organism evidence="2 3">
    <name type="scientific">Zymobacter palmae</name>
    <dbReference type="NCBI Taxonomy" id="33074"/>
    <lineage>
        <taxon>Bacteria</taxon>
        <taxon>Pseudomonadati</taxon>
        <taxon>Pseudomonadota</taxon>
        <taxon>Gammaproteobacteria</taxon>
        <taxon>Oceanospirillales</taxon>
        <taxon>Halomonadaceae</taxon>
        <taxon>Zymobacter group</taxon>
        <taxon>Zymobacter</taxon>
    </lineage>
</organism>
<dbReference type="CDD" id="cd04301">
    <property type="entry name" value="NAT_SF"/>
    <property type="match status" value="1"/>
</dbReference>
<dbReference type="KEGG" id="zpl:ZBT109_2546"/>
<dbReference type="InterPro" id="IPR052523">
    <property type="entry name" value="Trichothecene_AcTrans"/>
</dbReference>
<evidence type="ECO:0000259" key="1">
    <source>
        <dbReference type="PROSITE" id="PS51186"/>
    </source>
</evidence>
<proteinExistence type="predicted"/>
<dbReference type="GO" id="GO:0016747">
    <property type="term" value="F:acyltransferase activity, transferring groups other than amino-acyl groups"/>
    <property type="evidence" value="ECO:0007669"/>
    <property type="project" value="InterPro"/>
</dbReference>
<reference evidence="2 3" key="1">
    <citation type="submission" date="2018-09" db="EMBL/GenBank/DDBJ databases">
        <title>Zymobacter palmae IAM14233 (=T109) whole genome analysis.</title>
        <authorList>
            <person name="Yanase H."/>
        </authorList>
    </citation>
    <scope>NUCLEOTIDE SEQUENCE [LARGE SCALE GENOMIC DNA]</scope>
    <source>
        <strain evidence="2 3">IAM14233</strain>
    </source>
</reference>
<evidence type="ECO:0000313" key="2">
    <source>
        <dbReference type="EMBL" id="BBG31276.1"/>
    </source>
</evidence>
<keyword evidence="2" id="KW-0808">Transferase</keyword>
<dbReference type="InterPro" id="IPR016181">
    <property type="entry name" value="Acyl_CoA_acyltransferase"/>
</dbReference>
<dbReference type="Gene3D" id="3.40.630.30">
    <property type="match status" value="1"/>
</dbReference>
<dbReference type="PANTHER" id="PTHR42791">
    <property type="entry name" value="GNAT FAMILY ACETYLTRANSFERASE"/>
    <property type="match status" value="1"/>
</dbReference>
<protein>
    <submittedName>
        <fullName evidence="2">Acetyltransferase, GNAT family</fullName>
    </submittedName>
</protein>
<keyword evidence="3" id="KW-1185">Reference proteome</keyword>
<name>A0A348HI24_9GAMM</name>
<dbReference type="EMBL" id="AP018933">
    <property type="protein sequence ID" value="BBG31276.1"/>
    <property type="molecule type" value="Genomic_DNA"/>
</dbReference>
<feature type="domain" description="N-acetyltransferase" evidence="1">
    <location>
        <begin position="124"/>
        <end position="272"/>
    </location>
</feature>
<dbReference type="PROSITE" id="PS51186">
    <property type="entry name" value="GNAT"/>
    <property type="match status" value="1"/>
</dbReference>
<dbReference type="OrthoDB" id="9805924at2"/>
<dbReference type="AlphaFoldDB" id="A0A348HI24"/>
<dbReference type="Pfam" id="PF00583">
    <property type="entry name" value="Acetyltransf_1"/>
    <property type="match status" value="1"/>
</dbReference>
<dbReference type="InterPro" id="IPR000182">
    <property type="entry name" value="GNAT_dom"/>
</dbReference>
<evidence type="ECO:0000313" key="3">
    <source>
        <dbReference type="Proteomes" id="UP000267342"/>
    </source>
</evidence>
<dbReference type="STRING" id="1123510.GCA_000620025_01712"/>